<comment type="similarity">
    <text evidence="3">Belongs to the TRAFAC class dynamin-like GTPase superfamily. GB1/RHD3 GTPase family.</text>
</comment>
<feature type="region of interest" description="Disordered" evidence="4">
    <location>
        <begin position="90"/>
        <end position="119"/>
    </location>
</feature>
<feature type="domain" description="GB1/RHD3-type G" evidence="5">
    <location>
        <begin position="35"/>
        <end position="119"/>
    </location>
</feature>
<keyword evidence="2" id="KW-0342">GTP-binding</keyword>
<reference evidence="6" key="2">
    <citation type="submission" date="2025-08" db="UniProtKB">
        <authorList>
            <consortium name="Ensembl"/>
        </authorList>
    </citation>
    <scope>IDENTIFICATION</scope>
</reference>
<evidence type="ECO:0000256" key="3">
    <source>
        <dbReference type="PROSITE-ProRule" id="PRU01052"/>
    </source>
</evidence>
<dbReference type="Ensembl" id="ENSVURT00010029728.1">
    <property type="protein sequence ID" value="ENSVURP00010026104.1"/>
    <property type="gene ID" value="ENSVURG00010020008.1"/>
</dbReference>
<evidence type="ECO:0000256" key="4">
    <source>
        <dbReference type="SAM" id="MobiDB-lite"/>
    </source>
</evidence>
<dbReference type="InterPro" id="IPR015894">
    <property type="entry name" value="Guanylate-bd_N"/>
</dbReference>
<dbReference type="Pfam" id="PF02263">
    <property type="entry name" value="GBP"/>
    <property type="match status" value="1"/>
</dbReference>
<evidence type="ECO:0000259" key="5">
    <source>
        <dbReference type="PROSITE" id="PS51715"/>
    </source>
</evidence>
<evidence type="ECO:0000313" key="6">
    <source>
        <dbReference type="Ensembl" id="ENSVURP00010026104.1"/>
    </source>
</evidence>
<accession>A0A4X2LLW1</accession>
<dbReference type="SUPFAM" id="SSF52540">
    <property type="entry name" value="P-loop containing nucleoside triphosphate hydrolases"/>
    <property type="match status" value="1"/>
</dbReference>
<protein>
    <recommendedName>
        <fullName evidence="5">GB1/RHD3-type G domain-containing protein</fullName>
    </recommendedName>
</protein>
<reference evidence="7" key="1">
    <citation type="submission" date="2018-12" db="EMBL/GenBank/DDBJ databases">
        <authorList>
            <person name="Yazar S."/>
        </authorList>
    </citation>
    <scope>NUCLEOTIDE SEQUENCE [LARGE SCALE GENOMIC DNA]</scope>
</reference>
<dbReference type="STRING" id="29139.ENSVURP00010026104"/>
<reference evidence="6" key="3">
    <citation type="submission" date="2025-09" db="UniProtKB">
        <authorList>
            <consortium name="Ensembl"/>
        </authorList>
    </citation>
    <scope>IDENTIFICATION</scope>
</reference>
<proteinExistence type="inferred from homology"/>
<evidence type="ECO:0000313" key="7">
    <source>
        <dbReference type="Proteomes" id="UP000314987"/>
    </source>
</evidence>
<dbReference type="InterPro" id="IPR027417">
    <property type="entry name" value="P-loop_NTPase"/>
</dbReference>
<sequence length="119" mass="13295">MASGVPMEAPICLVEIRNRELMVNQQALWILTSITKPVVVVAIVGQYHTGKSYLMNRLAGKNTGKWSPVLWESNFGGYYAMGLELLHSVSETSGRGEEGEHSKQERLSQETEFPSRLRS</sequence>
<dbReference type="PANTHER" id="PTHR10751">
    <property type="entry name" value="GUANYLATE BINDING PROTEIN"/>
    <property type="match status" value="1"/>
</dbReference>
<dbReference type="GO" id="GO:0003924">
    <property type="term" value="F:GTPase activity"/>
    <property type="evidence" value="ECO:0007669"/>
    <property type="project" value="InterPro"/>
</dbReference>
<organism evidence="6 7">
    <name type="scientific">Vombatus ursinus</name>
    <name type="common">Common wombat</name>
    <dbReference type="NCBI Taxonomy" id="29139"/>
    <lineage>
        <taxon>Eukaryota</taxon>
        <taxon>Metazoa</taxon>
        <taxon>Chordata</taxon>
        <taxon>Craniata</taxon>
        <taxon>Vertebrata</taxon>
        <taxon>Euteleostomi</taxon>
        <taxon>Mammalia</taxon>
        <taxon>Metatheria</taxon>
        <taxon>Diprotodontia</taxon>
        <taxon>Vombatidae</taxon>
        <taxon>Vombatus</taxon>
    </lineage>
</organism>
<name>A0A4X2LLW1_VOMUR</name>
<dbReference type="AlphaFoldDB" id="A0A4X2LLW1"/>
<dbReference type="PROSITE" id="PS51715">
    <property type="entry name" value="G_GB1_RHD3"/>
    <property type="match status" value="1"/>
</dbReference>
<dbReference type="Gene3D" id="3.40.50.300">
    <property type="entry name" value="P-loop containing nucleotide triphosphate hydrolases"/>
    <property type="match status" value="1"/>
</dbReference>
<keyword evidence="1" id="KW-0547">Nucleotide-binding</keyword>
<evidence type="ECO:0000256" key="1">
    <source>
        <dbReference type="ARBA" id="ARBA00022741"/>
    </source>
</evidence>
<evidence type="ECO:0000256" key="2">
    <source>
        <dbReference type="ARBA" id="ARBA00023134"/>
    </source>
</evidence>
<keyword evidence="7" id="KW-1185">Reference proteome</keyword>
<dbReference type="Proteomes" id="UP000314987">
    <property type="component" value="Unassembled WGS sequence"/>
</dbReference>
<feature type="compositionally biased region" description="Basic and acidic residues" evidence="4">
    <location>
        <begin position="94"/>
        <end position="119"/>
    </location>
</feature>
<dbReference type="GeneTree" id="ENSGT00940000154265"/>
<dbReference type="InterPro" id="IPR030386">
    <property type="entry name" value="G_GB1_RHD3_dom"/>
</dbReference>
<dbReference type="GO" id="GO:0005525">
    <property type="term" value="F:GTP binding"/>
    <property type="evidence" value="ECO:0007669"/>
    <property type="project" value="UniProtKB-KW"/>
</dbReference>